<protein>
    <submittedName>
        <fullName evidence="2">Uncharacterized protein</fullName>
    </submittedName>
</protein>
<proteinExistence type="predicted"/>
<dbReference type="OrthoDB" id="10452105at2759"/>
<evidence type="ECO:0000256" key="1">
    <source>
        <dbReference type="SAM" id="MobiDB-lite"/>
    </source>
</evidence>
<accession>A0A9P4HFM4</accession>
<sequence length="153" mass="16438">MSSPPLRPTTFSSMSPSQPGSSIQNPLRSAGVRNNPNAEHFYVLDRAQGVLQVIGREAQDYHEIGYPVFDGFGNRVTDFDAAHEAAVTRHAEADQANAFYDQYDHVWELIEMREAMAEAAADEIMHYNKGNPPSPGSPGAAAGATSGTTVTAS</sequence>
<dbReference type="AlphaFoldDB" id="A0A9P4HFM4"/>
<evidence type="ECO:0000313" key="3">
    <source>
        <dbReference type="Proteomes" id="UP000799777"/>
    </source>
</evidence>
<evidence type="ECO:0000313" key="2">
    <source>
        <dbReference type="EMBL" id="KAF2033683.1"/>
    </source>
</evidence>
<organism evidence="2 3">
    <name type="scientific">Setomelanomma holmii</name>
    <dbReference type="NCBI Taxonomy" id="210430"/>
    <lineage>
        <taxon>Eukaryota</taxon>
        <taxon>Fungi</taxon>
        <taxon>Dikarya</taxon>
        <taxon>Ascomycota</taxon>
        <taxon>Pezizomycotina</taxon>
        <taxon>Dothideomycetes</taxon>
        <taxon>Pleosporomycetidae</taxon>
        <taxon>Pleosporales</taxon>
        <taxon>Pleosporineae</taxon>
        <taxon>Phaeosphaeriaceae</taxon>
        <taxon>Setomelanomma</taxon>
    </lineage>
</organism>
<feature type="compositionally biased region" description="Low complexity" evidence="1">
    <location>
        <begin position="137"/>
        <end position="153"/>
    </location>
</feature>
<dbReference type="EMBL" id="ML978165">
    <property type="protein sequence ID" value="KAF2033683.1"/>
    <property type="molecule type" value="Genomic_DNA"/>
</dbReference>
<feature type="region of interest" description="Disordered" evidence="1">
    <location>
        <begin position="1"/>
        <end position="31"/>
    </location>
</feature>
<keyword evidence="3" id="KW-1185">Reference proteome</keyword>
<dbReference type="Proteomes" id="UP000799777">
    <property type="component" value="Unassembled WGS sequence"/>
</dbReference>
<reference evidence="2" key="1">
    <citation type="journal article" date="2020" name="Stud. Mycol.">
        <title>101 Dothideomycetes genomes: a test case for predicting lifestyles and emergence of pathogens.</title>
        <authorList>
            <person name="Haridas S."/>
            <person name="Albert R."/>
            <person name="Binder M."/>
            <person name="Bloem J."/>
            <person name="Labutti K."/>
            <person name="Salamov A."/>
            <person name="Andreopoulos B."/>
            <person name="Baker S."/>
            <person name="Barry K."/>
            <person name="Bills G."/>
            <person name="Bluhm B."/>
            <person name="Cannon C."/>
            <person name="Castanera R."/>
            <person name="Culley D."/>
            <person name="Daum C."/>
            <person name="Ezra D."/>
            <person name="Gonzalez J."/>
            <person name="Henrissat B."/>
            <person name="Kuo A."/>
            <person name="Liang C."/>
            <person name="Lipzen A."/>
            <person name="Lutzoni F."/>
            <person name="Magnuson J."/>
            <person name="Mondo S."/>
            <person name="Nolan M."/>
            <person name="Ohm R."/>
            <person name="Pangilinan J."/>
            <person name="Park H.-J."/>
            <person name="Ramirez L."/>
            <person name="Alfaro M."/>
            <person name="Sun H."/>
            <person name="Tritt A."/>
            <person name="Yoshinaga Y."/>
            <person name="Zwiers L.-H."/>
            <person name="Turgeon B."/>
            <person name="Goodwin S."/>
            <person name="Spatafora J."/>
            <person name="Crous P."/>
            <person name="Grigoriev I."/>
        </authorList>
    </citation>
    <scope>NUCLEOTIDE SEQUENCE</scope>
    <source>
        <strain evidence="2">CBS 110217</strain>
    </source>
</reference>
<gene>
    <name evidence="2" type="ORF">EK21DRAFT_86162</name>
</gene>
<name>A0A9P4HFM4_9PLEO</name>
<feature type="compositionally biased region" description="Low complexity" evidence="1">
    <location>
        <begin position="12"/>
        <end position="22"/>
    </location>
</feature>
<comment type="caution">
    <text evidence="2">The sequence shown here is derived from an EMBL/GenBank/DDBJ whole genome shotgun (WGS) entry which is preliminary data.</text>
</comment>
<feature type="region of interest" description="Disordered" evidence="1">
    <location>
        <begin position="126"/>
        <end position="153"/>
    </location>
</feature>